<feature type="compositionally biased region" description="Basic and acidic residues" evidence="1">
    <location>
        <begin position="10"/>
        <end position="21"/>
    </location>
</feature>
<dbReference type="InterPro" id="IPR027383">
    <property type="entry name" value="Znf_put"/>
</dbReference>
<reference evidence="3 4" key="1">
    <citation type="submission" date="2019-06" db="EMBL/GenBank/DDBJ databases">
        <title>Draft genome sequence of Miniimonas arenae KCTC 19750T isolated from sea sand.</title>
        <authorList>
            <person name="Park S.-J."/>
        </authorList>
    </citation>
    <scope>NUCLEOTIDE SEQUENCE [LARGE SCALE GENOMIC DNA]</scope>
    <source>
        <strain evidence="3 4">KCTC 19750</strain>
    </source>
</reference>
<gene>
    <name evidence="3" type="ORF">FH969_05255</name>
</gene>
<evidence type="ECO:0000313" key="4">
    <source>
        <dbReference type="Proteomes" id="UP000313849"/>
    </source>
</evidence>
<name>A0A5C5BCF4_9MICO</name>
<dbReference type="NCBIfam" id="TIGR03988">
    <property type="entry name" value="antisig_RsrA"/>
    <property type="match status" value="1"/>
</dbReference>
<feature type="region of interest" description="Disordered" evidence="1">
    <location>
        <begin position="1"/>
        <end position="21"/>
    </location>
</feature>
<dbReference type="EMBL" id="VENP01000013">
    <property type="protein sequence ID" value="TNU75956.1"/>
    <property type="molecule type" value="Genomic_DNA"/>
</dbReference>
<feature type="domain" description="Putative zinc-finger" evidence="2">
    <location>
        <begin position="25"/>
        <end position="58"/>
    </location>
</feature>
<comment type="caution">
    <text evidence="3">The sequence shown here is derived from an EMBL/GenBank/DDBJ whole genome shotgun (WGS) entry which is preliminary data.</text>
</comment>
<proteinExistence type="predicted"/>
<dbReference type="Proteomes" id="UP000313849">
    <property type="component" value="Unassembled WGS sequence"/>
</dbReference>
<protein>
    <submittedName>
        <fullName evidence="3">Mycothiol system anti-sigma-R factor</fullName>
    </submittedName>
</protein>
<keyword evidence="4" id="KW-1185">Reference proteome</keyword>
<evidence type="ECO:0000256" key="1">
    <source>
        <dbReference type="SAM" id="MobiDB-lite"/>
    </source>
</evidence>
<dbReference type="Pfam" id="PF13490">
    <property type="entry name" value="zf-HC2"/>
    <property type="match status" value="1"/>
</dbReference>
<dbReference type="OrthoDB" id="3267840at2"/>
<evidence type="ECO:0000259" key="2">
    <source>
        <dbReference type="Pfam" id="PF13490"/>
    </source>
</evidence>
<evidence type="ECO:0000313" key="3">
    <source>
        <dbReference type="EMBL" id="TNU75956.1"/>
    </source>
</evidence>
<sequence length="98" mass="10812">MTAEPTGAPREPRAEADEREVSQECRAALEHLAELLDHAMADSDADVLRAHIEACDPCTEAADAEEHVRALIRRACVEKAPSQLRVRIVSQLVVRTSR</sequence>
<dbReference type="AlphaFoldDB" id="A0A5C5BCF4"/>
<dbReference type="RefSeq" id="WP_139986383.1">
    <property type="nucleotide sequence ID" value="NZ_DAMDJA010000184.1"/>
</dbReference>
<organism evidence="3 4">
    <name type="scientific">Miniimonas arenae</name>
    <dbReference type="NCBI Taxonomy" id="676201"/>
    <lineage>
        <taxon>Bacteria</taxon>
        <taxon>Bacillati</taxon>
        <taxon>Actinomycetota</taxon>
        <taxon>Actinomycetes</taxon>
        <taxon>Micrococcales</taxon>
        <taxon>Beutenbergiaceae</taxon>
        <taxon>Miniimonas</taxon>
    </lineage>
</organism>
<accession>A0A5C5BCF4</accession>
<dbReference type="InterPro" id="IPR024020">
    <property type="entry name" value="Anit_sigma_mycothiol_RsrA"/>
</dbReference>